<feature type="compositionally biased region" description="Polar residues" evidence="5">
    <location>
        <begin position="749"/>
        <end position="760"/>
    </location>
</feature>
<evidence type="ECO:0000256" key="1">
    <source>
        <dbReference type="ARBA" id="ARBA00004413"/>
    </source>
</evidence>
<accession>A0ABD0L3A6</accession>
<comment type="caution">
    <text evidence="7">The sequence shown here is derived from an EMBL/GenBank/DDBJ whole genome shotgun (WGS) entry which is preliminary data.</text>
</comment>
<feature type="domain" description="PH" evidence="6">
    <location>
        <begin position="635"/>
        <end position="732"/>
    </location>
</feature>
<dbReference type="InterPro" id="IPR016024">
    <property type="entry name" value="ARM-type_fold"/>
</dbReference>
<feature type="compositionally biased region" description="Polar residues" evidence="5">
    <location>
        <begin position="444"/>
        <end position="455"/>
    </location>
</feature>
<gene>
    <name evidence="7" type="ORF">BaRGS_00015060</name>
</gene>
<sequence>MHALFEEVLTKRDLSKAGMLFSLEDKDIETDLSQVVQGIHAIADTDEYEISDNDQSVVEICITRVTTAIRETSSIEKHAKALVDLLAMCQKHRLAQANKDEDPPHAKIASDIMSCLFMYYSKACVMRLAIPAVVKLLDCDNKDLSRSVSSYLSLAAIDNADLLAEHTTIIVSSVLNGNYLLGQVLPQIYLQNPEPVHEHLSDLMGVLEKCETSDRVYLVQLAGAVAKKEPKLVEEHIGAMCNYLSSSILAPLVLVTFVDLAMTSPAALLPHREAVMGVVEQQPALICQVAQILGAIGTVDEEEGRKSIEFLASRVGSMDQTLSPLVLQEIRGLGLAHHHLLPPVMDEVEKLAASGSSAVRLLVQQIKEDNKKYLGEKEVRSVSSQTEGTVTIITVGNPPNATHPSGTISVKHTLLPPSGADSQQSLGKASSGSTVRLASERAGSPTSTLVSENTSYSGTTLPLGVASGEPVRDGVQQFCEKHLTKIKGFINKLNASIPLPTKCSVVNGKHKRYVRLYFVCGRQSPQCLYSSQHFILNTHLPKLWIHLMFLSVQANAPAALSQRDTDVSCLKACWDALKGERNSSFLTVVTSSFPTQKLHEERYFDVFEFNAACMHWACFMCNHPEKVSGLLQDGLPEIAGQLKEKKGKWKVFKRWKTRYFTLSGGTFTYSKSNSRKETLPVSKIQSVKAVRKGIRDTPRAFEIFTDDQTYVFKAKGQQNVEQWVQCLHIAVVRSHMNEDRRTWGGSLPQRPQSFVTDTKL</sequence>
<comment type="similarity">
    <text evidence="2">Belongs to the MELT/VEPH family.</text>
</comment>
<evidence type="ECO:0000256" key="4">
    <source>
        <dbReference type="ARBA" id="ARBA00023136"/>
    </source>
</evidence>
<feature type="region of interest" description="Disordered" evidence="5">
    <location>
        <begin position="414"/>
        <end position="455"/>
    </location>
</feature>
<reference evidence="7 8" key="1">
    <citation type="journal article" date="2023" name="Sci. Data">
        <title>Genome assembly of the Korean intertidal mud-creeper Batillaria attramentaria.</title>
        <authorList>
            <person name="Patra A.K."/>
            <person name="Ho P.T."/>
            <person name="Jun S."/>
            <person name="Lee S.J."/>
            <person name="Kim Y."/>
            <person name="Won Y.J."/>
        </authorList>
    </citation>
    <scope>NUCLEOTIDE SEQUENCE [LARGE SCALE GENOMIC DNA]</scope>
    <source>
        <strain evidence="7">Wonlab-2016</strain>
    </source>
</reference>
<dbReference type="Proteomes" id="UP001519460">
    <property type="component" value="Unassembled WGS sequence"/>
</dbReference>
<feature type="compositionally biased region" description="Polar residues" evidence="5">
    <location>
        <begin position="420"/>
        <end position="436"/>
    </location>
</feature>
<dbReference type="EMBL" id="JACVVK020000090">
    <property type="protein sequence ID" value="KAK7493731.1"/>
    <property type="molecule type" value="Genomic_DNA"/>
</dbReference>
<keyword evidence="8" id="KW-1185">Reference proteome</keyword>
<evidence type="ECO:0000256" key="5">
    <source>
        <dbReference type="SAM" id="MobiDB-lite"/>
    </source>
</evidence>
<dbReference type="GO" id="GO:0005886">
    <property type="term" value="C:plasma membrane"/>
    <property type="evidence" value="ECO:0007669"/>
    <property type="project" value="UniProtKB-SubCell"/>
</dbReference>
<dbReference type="PANTHER" id="PTHR21630:SF10">
    <property type="entry name" value="VENTRICULAR ZONE-EXPRESSED PH DOMAIN-CONTAINING PROTEIN HOMOLOG 1"/>
    <property type="match status" value="1"/>
</dbReference>
<dbReference type="Pfam" id="PF00169">
    <property type="entry name" value="PH"/>
    <property type="match status" value="1"/>
</dbReference>
<proteinExistence type="inferred from homology"/>
<dbReference type="AlphaFoldDB" id="A0ABD0L3A6"/>
<evidence type="ECO:0000256" key="3">
    <source>
        <dbReference type="ARBA" id="ARBA00022475"/>
    </source>
</evidence>
<comment type="subcellular location">
    <subcellularLocation>
        <location evidence="1">Cell membrane</location>
        <topology evidence="1">Peripheral membrane protein</topology>
        <orientation evidence="1">Cytoplasmic side</orientation>
    </subcellularLocation>
</comment>
<dbReference type="SUPFAM" id="SSF50729">
    <property type="entry name" value="PH domain-like"/>
    <property type="match status" value="1"/>
</dbReference>
<keyword evidence="4" id="KW-0472">Membrane</keyword>
<dbReference type="Gene3D" id="2.30.29.30">
    <property type="entry name" value="Pleckstrin-homology domain (PH domain)/Phosphotyrosine-binding domain (PTB)"/>
    <property type="match status" value="1"/>
</dbReference>
<dbReference type="InterPro" id="IPR001849">
    <property type="entry name" value="PH_domain"/>
</dbReference>
<evidence type="ECO:0000313" key="7">
    <source>
        <dbReference type="EMBL" id="KAK7493731.1"/>
    </source>
</evidence>
<protein>
    <recommendedName>
        <fullName evidence="6">PH domain-containing protein</fullName>
    </recommendedName>
</protein>
<dbReference type="InterPro" id="IPR039888">
    <property type="entry name" value="Melted-like"/>
</dbReference>
<dbReference type="SMART" id="SM00233">
    <property type="entry name" value="PH"/>
    <property type="match status" value="1"/>
</dbReference>
<dbReference type="PROSITE" id="PS50003">
    <property type="entry name" value="PH_DOMAIN"/>
    <property type="match status" value="1"/>
</dbReference>
<evidence type="ECO:0000256" key="2">
    <source>
        <dbReference type="ARBA" id="ARBA00010187"/>
    </source>
</evidence>
<keyword evidence="3" id="KW-1003">Cell membrane</keyword>
<name>A0ABD0L3A6_9CAEN</name>
<dbReference type="PANTHER" id="PTHR21630">
    <property type="entry name" value="VEPH-A/MELTED"/>
    <property type="match status" value="1"/>
</dbReference>
<evidence type="ECO:0000259" key="6">
    <source>
        <dbReference type="PROSITE" id="PS50003"/>
    </source>
</evidence>
<dbReference type="InterPro" id="IPR011993">
    <property type="entry name" value="PH-like_dom_sf"/>
</dbReference>
<evidence type="ECO:0000313" key="8">
    <source>
        <dbReference type="Proteomes" id="UP001519460"/>
    </source>
</evidence>
<feature type="region of interest" description="Disordered" evidence="5">
    <location>
        <begin position="740"/>
        <end position="760"/>
    </location>
</feature>
<dbReference type="SUPFAM" id="SSF48371">
    <property type="entry name" value="ARM repeat"/>
    <property type="match status" value="1"/>
</dbReference>
<organism evidence="7 8">
    <name type="scientific">Batillaria attramentaria</name>
    <dbReference type="NCBI Taxonomy" id="370345"/>
    <lineage>
        <taxon>Eukaryota</taxon>
        <taxon>Metazoa</taxon>
        <taxon>Spiralia</taxon>
        <taxon>Lophotrochozoa</taxon>
        <taxon>Mollusca</taxon>
        <taxon>Gastropoda</taxon>
        <taxon>Caenogastropoda</taxon>
        <taxon>Sorbeoconcha</taxon>
        <taxon>Cerithioidea</taxon>
        <taxon>Batillariidae</taxon>
        <taxon>Batillaria</taxon>
    </lineage>
</organism>